<organism evidence="9 10">
    <name type="scientific">Thermogutta terrifontis</name>
    <dbReference type="NCBI Taxonomy" id="1331910"/>
    <lineage>
        <taxon>Bacteria</taxon>
        <taxon>Pseudomonadati</taxon>
        <taxon>Planctomycetota</taxon>
        <taxon>Planctomycetia</taxon>
        <taxon>Pirellulales</taxon>
        <taxon>Thermoguttaceae</taxon>
        <taxon>Thermogutta</taxon>
    </lineage>
</organism>
<dbReference type="InterPro" id="IPR038591">
    <property type="entry name" value="NolW-like_sf"/>
</dbReference>
<dbReference type="GO" id="GO:0009279">
    <property type="term" value="C:cell outer membrane"/>
    <property type="evidence" value="ECO:0007669"/>
    <property type="project" value="UniProtKB-SubCell"/>
</dbReference>
<feature type="compositionally biased region" description="Polar residues" evidence="6">
    <location>
        <begin position="1241"/>
        <end position="1256"/>
    </location>
</feature>
<dbReference type="PANTHER" id="PTHR30332">
    <property type="entry name" value="PROBABLE GENERAL SECRETION PATHWAY PROTEIN D"/>
    <property type="match status" value="1"/>
</dbReference>
<reference evidence="9 10" key="1">
    <citation type="journal article" name="Front. Microbiol.">
        <title>Sugar Metabolism of the First Thermophilic Planctomycete Thermogutta terrifontis: Comparative Genomic and Transcriptomic Approaches.</title>
        <authorList>
            <person name="Elcheninov A.G."/>
            <person name="Menzel P."/>
            <person name="Gudbergsdottir S.R."/>
            <person name="Slesarev A.I."/>
            <person name="Kadnikov V.V."/>
            <person name="Krogh A."/>
            <person name="Bonch-Osmolovskaya E.A."/>
            <person name="Peng X."/>
            <person name="Kublanov I.V."/>
        </authorList>
    </citation>
    <scope>NUCLEOTIDE SEQUENCE [LARGE SCALE GENOMIC DNA]</scope>
    <source>
        <strain evidence="9 10">R1</strain>
    </source>
</reference>
<feature type="compositionally biased region" description="Low complexity" evidence="6">
    <location>
        <begin position="409"/>
        <end position="419"/>
    </location>
</feature>
<proteinExistence type="inferred from homology"/>
<protein>
    <submittedName>
        <fullName evidence="9">General secretion pathway protein D</fullName>
    </submittedName>
</protein>
<name>A0A286RDF2_9BACT</name>
<dbReference type="GO" id="GO:0009306">
    <property type="term" value="P:protein secretion"/>
    <property type="evidence" value="ECO:0007669"/>
    <property type="project" value="InterPro"/>
</dbReference>
<feature type="compositionally biased region" description="Pro residues" evidence="6">
    <location>
        <begin position="394"/>
        <end position="408"/>
    </location>
</feature>
<evidence type="ECO:0000256" key="5">
    <source>
        <dbReference type="RuleBase" id="RU004004"/>
    </source>
</evidence>
<feature type="domain" description="NolW-like" evidence="8">
    <location>
        <begin position="615"/>
        <end position="725"/>
    </location>
</feature>
<dbReference type="OrthoDB" id="9779724at2"/>
<dbReference type="PRINTS" id="PR00811">
    <property type="entry name" value="BCTERIALGSPD"/>
</dbReference>
<evidence type="ECO:0000256" key="6">
    <source>
        <dbReference type="SAM" id="MobiDB-lite"/>
    </source>
</evidence>
<dbReference type="GO" id="GO:0015627">
    <property type="term" value="C:type II protein secretion system complex"/>
    <property type="evidence" value="ECO:0007669"/>
    <property type="project" value="TreeGrafter"/>
</dbReference>
<evidence type="ECO:0000256" key="3">
    <source>
        <dbReference type="ARBA" id="ARBA00023136"/>
    </source>
</evidence>
<feature type="domain" description="NolW-like" evidence="8">
    <location>
        <begin position="543"/>
        <end position="607"/>
    </location>
</feature>
<evidence type="ECO:0000259" key="7">
    <source>
        <dbReference type="Pfam" id="PF00263"/>
    </source>
</evidence>
<gene>
    <name evidence="9" type="ORF">THTE_1371</name>
</gene>
<dbReference type="KEGG" id="ttf:THTE_1371"/>
<dbReference type="RefSeq" id="WP_157731777.1">
    <property type="nucleotide sequence ID" value="NZ_CP018477.1"/>
</dbReference>
<feature type="domain" description="NolW-like" evidence="8">
    <location>
        <begin position="732"/>
        <end position="818"/>
    </location>
</feature>
<dbReference type="Pfam" id="PF03958">
    <property type="entry name" value="Secretin_N"/>
    <property type="match status" value="6"/>
</dbReference>
<dbReference type="Gene3D" id="3.30.1370.120">
    <property type="match status" value="6"/>
</dbReference>
<evidence type="ECO:0000256" key="2">
    <source>
        <dbReference type="ARBA" id="ARBA00022729"/>
    </source>
</evidence>
<comment type="subcellular location">
    <subcellularLocation>
        <location evidence="5">Cell outer membrane</location>
    </subcellularLocation>
    <subcellularLocation>
        <location evidence="1">Membrane</location>
    </subcellularLocation>
</comment>
<dbReference type="InterPro" id="IPR050810">
    <property type="entry name" value="Bact_Secretion_Sys_Channel"/>
</dbReference>
<feature type="domain" description="NolW-like" evidence="8">
    <location>
        <begin position="41"/>
        <end position="100"/>
    </location>
</feature>
<feature type="domain" description="NolW-like" evidence="8">
    <location>
        <begin position="471"/>
        <end position="536"/>
    </location>
</feature>
<feature type="domain" description="NolW-like" evidence="8">
    <location>
        <begin position="826"/>
        <end position="906"/>
    </location>
</feature>
<dbReference type="InterPro" id="IPR004846">
    <property type="entry name" value="T2SS/T3SS_dom"/>
</dbReference>
<dbReference type="InterPro" id="IPR001775">
    <property type="entry name" value="GspD/PilQ"/>
</dbReference>
<keyword evidence="3" id="KW-0472">Membrane</keyword>
<comment type="similarity">
    <text evidence="4">Belongs to the bacterial secretin family.</text>
</comment>
<accession>A0A286RDF2</accession>
<feature type="compositionally biased region" description="Polar residues" evidence="6">
    <location>
        <begin position="1306"/>
        <end position="1315"/>
    </location>
</feature>
<keyword evidence="2" id="KW-0732">Signal</keyword>
<dbReference type="InterPro" id="IPR005644">
    <property type="entry name" value="NolW-like"/>
</dbReference>
<dbReference type="EMBL" id="CP018477">
    <property type="protein sequence ID" value="ASV73973.1"/>
    <property type="molecule type" value="Genomic_DNA"/>
</dbReference>
<evidence type="ECO:0000313" key="10">
    <source>
        <dbReference type="Proteomes" id="UP000215086"/>
    </source>
</evidence>
<evidence type="ECO:0000256" key="1">
    <source>
        <dbReference type="ARBA" id="ARBA00004370"/>
    </source>
</evidence>
<evidence type="ECO:0000256" key="4">
    <source>
        <dbReference type="RuleBase" id="RU004003"/>
    </source>
</evidence>
<feature type="region of interest" description="Disordered" evidence="6">
    <location>
        <begin position="1207"/>
        <end position="1315"/>
    </location>
</feature>
<evidence type="ECO:0000313" key="9">
    <source>
        <dbReference type="EMBL" id="ASV73973.1"/>
    </source>
</evidence>
<sequence length="1315" mass="140000">MIARLNGPVAAWLGKAGLVIVLAAGLCLVASRGFAQNAPFREFQLRHAPPEQIEPVIRQLLSPSARVTVDAQNQRILISGTEQDLQVVSSVIRALDQPSPESSTQQVPRNPPIVVKNYPLPRASIETIASQLRAQYAGRQDVRIRVDNRTSQLLVVAPEDAQMAIAGMVMNQQPGQASLSGRGGPVRVLPVGAETPSDGLLPPLPGPIGSATPANAGSAAGPATGQTSPHSAPVSSGLQITEDAPLWNAQVAQVEAFLKETLGPALEPVLAPGSTQPSGYQITLRTGEKLSLSFHRQTNRIQVRGPAWAMPAARQLIHALDGPPNTETRTVRLVPLSATKAESVHQLTRAVRVANTTASEAEAENIGTNLIAQVEQPENQEQSQPPQPSQTQPSQPPPAEGQPQPPAPGAEQAPGAETPAGGGGLVGPVQIEYLEGLDVLVIRGNRRDVERVMQIIRQIEELSVETEPEIRVVLLRHVDCEALLTILNQVYQAVYAARRGPITMIALVKPNAILLVGRQEAIRTVLELIGKLDRPVSPETEFKVFPLKHASATTVEQRLTTFYQNRGGLGTRILITSDFRSNTVIVKASPRDMLEIEQMIAKLDVPTTEAVNEIRVFTLKNSLASELATVLQQAISATGAAGALRQTATGQVTTAQAAGQQQQQEIRSTRLRFLTVDTEGKQLLESGIVTDVRITADVRANALVVSAPSDSMPLIAALIAELDRLPSAEAQVKVFTIVNGDAQALADMLQTLFGQTLTVTAGAAGAAAQPAYRTGAQEGESSLIPLRFAVDVRTNSIIASGSAGDLAVVEAILLRLDESEIIKRKTEVFRLKNAPANDVASAINTYLTNERQVRQLNVNAFSTFEFLSKEVVIVPEPVSNSLIVSATPEYYDQIVEIITRLDERPPMVLIQVLIAEVQLSNTDEFGIELGIQDPILFNRSVAGVPGFLFNSTGPLGNNTSAPSPDVVGAQAISNFGVGRGNSTLGFGGMVLSASSEAVSVLIRALRQQRRLDVLSRPQVMALDNQPAFVQVGQQVPTITGTSVTQNVQVNSVSFTNTGLILLVRPRISPDGQVVMEINAEKSDVGPESEGIPISVSAAGQVIRSPRINTTRAQTTVSAADGQTIILAGLITKSRSVTNRRIPGLSDIPILRHFFRYDIDESSRSELLIILTPHVVRSEEDIERVKQIEAARMHWCLADVVALHDGMAPPATGSVEQGPMPTPATPSTERQEVIPTPAPSGAQPTQPMNDAQSQFSPSPILGAPVPTPGYGTPTEQVGVSHISDSAPADPSNPFRQETGASAGATRTRPTGSPSGR</sequence>
<feature type="compositionally biased region" description="Polar residues" evidence="6">
    <location>
        <begin position="224"/>
        <end position="237"/>
    </location>
</feature>
<feature type="domain" description="Type II/III secretion system secretin-like" evidence="7">
    <location>
        <begin position="1004"/>
        <end position="1176"/>
    </location>
</feature>
<feature type="region of interest" description="Disordered" evidence="6">
    <location>
        <begin position="176"/>
        <end position="237"/>
    </location>
</feature>
<dbReference type="Pfam" id="PF00263">
    <property type="entry name" value="Secretin"/>
    <property type="match status" value="1"/>
</dbReference>
<keyword evidence="10" id="KW-1185">Reference proteome</keyword>
<evidence type="ECO:0000259" key="8">
    <source>
        <dbReference type="Pfam" id="PF03958"/>
    </source>
</evidence>
<keyword evidence="5" id="KW-0813">Transport</keyword>
<feature type="compositionally biased region" description="Low complexity" evidence="6">
    <location>
        <begin position="376"/>
        <end position="393"/>
    </location>
</feature>
<feature type="region of interest" description="Disordered" evidence="6">
    <location>
        <begin position="376"/>
        <end position="424"/>
    </location>
</feature>
<dbReference type="Proteomes" id="UP000215086">
    <property type="component" value="Chromosome"/>
</dbReference>
<dbReference type="PANTHER" id="PTHR30332:SF24">
    <property type="entry name" value="SECRETIN GSPD-RELATED"/>
    <property type="match status" value="1"/>
</dbReference>